<gene>
    <name evidence="3" type="ORF">D1614_00210</name>
</gene>
<evidence type="ECO:0000313" key="3">
    <source>
        <dbReference type="EMBL" id="RIJ50400.1"/>
    </source>
</evidence>
<name>A0A399T1S2_9BACT</name>
<evidence type="ECO:0000313" key="4">
    <source>
        <dbReference type="Proteomes" id="UP000265926"/>
    </source>
</evidence>
<proteinExistence type="predicted"/>
<dbReference type="InterPro" id="IPR005094">
    <property type="entry name" value="Endonuclease_MobA/VirD2"/>
</dbReference>
<dbReference type="Pfam" id="PF03432">
    <property type="entry name" value="Relaxase"/>
    <property type="match status" value="1"/>
</dbReference>
<feature type="region of interest" description="Disordered" evidence="1">
    <location>
        <begin position="285"/>
        <end position="310"/>
    </location>
</feature>
<feature type="domain" description="MobA/VirD2-like nuclease" evidence="2">
    <location>
        <begin position="17"/>
        <end position="145"/>
    </location>
</feature>
<comment type="caution">
    <text evidence="3">The sequence shown here is derived from an EMBL/GenBank/DDBJ whole genome shotgun (WGS) entry which is preliminary data.</text>
</comment>
<evidence type="ECO:0000259" key="2">
    <source>
        <dbReference type="Pfam" id="PF03432"/>
    </source>
</evidence>
<accession>A0A399T1S2</accession>
<organism evidence="3 4">
    <name type="scientific">Maribellus luteus</name>
    <dbReference type="NCBI Taxonomy" id="2305463"/>
    <lineage>
        <taxon>Bacteria</taxon>
        <taxon>Pseudomonadati</taxon>
        <taxon>Bacteroidota</taxon>
        <taxon>Bacteroidia</taxon>
        <taxon>Marinilabiliales</taxon>
        <taxon>Prolixibacteraceae</taxon>
        <taxon>Maribellus</taxon>
    </lineage>
</organism>
<keyword evidence="4" id="KW-1185">Reference proteome</keyword>
<dbReference type="EMBL" id="QWGR01000001">
    <property type="protein sequence ID" value="RIJ50400.1"/>
    <property type="molecule type" value="Genomic_DNA"/>
</dbReference>
<dbReference type="AlphaFoldDB" id="A0A399T1S2"/>
<dbReference type="Proteomes" id="UP000265926">
    <property type="component" value="Unassembled WGS sequence"/>
</dbReference>
<evidence type="ECO:0000256" key="1">
    <source>
        <dbReference type="SAM" id="MobiDB-lite"/>
    </source>
</evidence>
<sequence length="310" mass="35076">MIAKISQGSGFAGTVNYVMDKKDARLLAGKGVRLKGKASIVKNFITQSKMKPNVSKPVAHISLNFSALDKNRLTDKFMVDVAQEYLGKMGYGNTQYIMVRHFDAGHPHLHLVINRIDNNGNRISDKNEKLRNTKVCRELTEKFSLYISSGKENVNKHRLKEPDKTKYEIYRVLKSAVTKCRNWQELEAVLRKSGISIELVKNGSTDKIQGVRFGKNGYEFNGSKVDRAFSYSKINYCLQQNEWAKNIKSKPGYGNKQDVAAGLSSVVGAALSTVGGMFNPPNVSNYDEGYAEHMRQEARRRRKRKKGFRR</sequence>
<protein>
    <submittedName>
        <fullName evidence="3">Mobilization protein</fullName>
    </submittedName>
</protein>
<dbReference type="RefSeq" id="WP_119435870.1">
    <property type="nucleotide sequence ID" value="NZ_QWGR01000001.1"/>
</dbReference>
<reference evidence="3 4" key="1">
    <citation type="submission" date="2018-08" db="EMBL/GenBank/DDBJ databases">
        <title>Pallidiluteibacterium maritimus gen. nov., sp. nov., isolated from coastal sediment.</title>
        <authorList>
            <person name="Zhou L.Y."/>
        </authorList>
    </citation>
    <scope>NUCLEOTIDE SEQUENCE [LARGE SCALE GENOMIC DNA]</scope>
    <source>
        <strain evidence="3 4">XSD2</strain>
    </source>
</reference>
<feature type="compositionally biased region" description="Basic residues" evidence="1">
    <location>
        <begin position="298"/>
        <end position="310"/>
    </location>
</feature>
<dbReference type="OrthoDB" id="1525197at2"/>